<reference evidence="3" key="1">
    <citation type="submission" date="2023-03" db="EMBL/GenBank/DDBJ databases">
        <title>Massive genome expansion in bonnet fungi (Mycena s.s.) driven by repeated elements and novel gene families across ecological guilds.</title>
        <authorList>
            <consortium name="Lawrence Berkeley National Laboratory"/>
            <person name="Harder C.B."/>
            <person name="Miyauchi S."/>
            <person name="Viragh M."/>
            <person name="Kuo A."/>
            <person name="Thoen E."/>
            <person name="Andreopoulos B."/>
            <person name="Lu D."/>
            <person name="Skrede I."/>
            <person name="Drula E."/>
            <person name="Henrissat B."/>
            <person name="Morin E."/>
            <person name="Kohler A."/>
            <person name="Barry K."/>
            <person name="LaButti K."/>
            <person name="Morin E."/>
            <person name="Salamov A."/>
            <person name="Lipzen A."/>
            <person name="Mereny Z."/>
            <person name="Hegedus B."/>
            <person name="Baldrian P."/>
            <person name="Stursova M."/>
            <person name="Weitz H."/>
            <person name="Taylor A."/>
            <person name="Grigoriev I.V."/>
            <person name="Nagy L.G."/>
            <person name="Martin F."/>
            <person name="Kauserud H."/>
        </authorList>
    </citation>
    <scope>NUCLEOTIDE SEQUENCE</scope>
    <source>
        <strain evidence="3">CBHHK182m</strain>
    </source>
</reference>
<evidence type="ECO:0000313" key="3">
    <source>
        <dbReference type="EMBL" id="KAJ7697955.1"/>
    </source>
</evidence>
<dbReference type="AlphaFoldDB" id="A0AAD7DTH7"/>
<dbReference type="EMBL" id="JARKIB010000601">
    <property type="protein sequence ID" value="KAJ7697955.1"/>
    <property type="molecule type" value="Genomic_DNA"/>
</dbReference>
<comment type="caution">
    <text evidence="3">The sequence shown here is derived from an EMBL/GenBank/DDBJ whole genome shotgun (WGS) entry which is preliminary data.</text>
</comment>
<feature type="region of interest" description="Disordered" evidence="1">
    <location>
        <begin position="151"/>
        <end position="180"/>
    </location>
</feature>
<accession>A0AAD7DTH7</accession>
<feature type="compositionally biased region" description="Pro residues" evidence="1">
    <location>
        <begin position="151"/>
        <end position="167"/>
    </location>
</feature>
<proteinExistence type="predicted"/>
<protein>
    <submittedName>
        <fullName evidence="3">Uncharacterized protein</fullName>
    </submittedName>
</protein>
<organism evidence="3 4">
    <name type="scientific">Mycena metata</name>
    <dbReference type="NCBI Taxonomy" id="1033252"/>
    <lineage>
        <taxon>Eukaryota</taxon>
        <taxon>Fungi</taxon>
        <taxon>Dikarya</taxon>
        <taxon>Basidiomycota</taxon>
        <taxon>Agaricomycotina</taxon>
        <taxon>Agaricomycetes</taxon>
        <taxon>Agaricomycetidae</taxon>
        <taxon>Agaricales</taxon>
        <taxon>Marasmiineae</taxon>
        <taxon>Mycenaceae</taxon>
        <taxon>Mycena</taxon>
    </lineage>
</organism>
<evidence type="ECO:0000313" key="4">
    <source>
        <dbReference type="Proteomes" id="UP001215598"/>
    </source>
</evidence>
<keyword evidence="2" id="KW-0732">Signal</keyword>
<evidence type="ECO:0000256" key="2">
    <source>
        <dbReference type="SAM" id="SignalP"/>
    </source>
</evidence>
<sequence>MAGCRRDWLCADLFGIPALLTLARTSNEYDTDISGFSLDMGYALFRPESFSYARSIGGGFMSMIVCNAEGSFLSYTSAAASSLTLVHPIPPFAPSHGHTPRDSVRRKHCAGLLDLLFTVLRPTAAAPAQNRLPDAVPSFVAAMTSPCPFPSPDSVPTLPPRESPSPSLPFRHEHSPPKSEYKVDLSEVPQPATMGKLRGRLRTKEIGYVLIRADRLPMPFDGLGCVVQLVSPFRSPCLGTSGIPKTGAEYSARGWEDGEYQA</sequence>
<feature type="compositionally biased region" description="Basic and acidic residues" evidence="1">
    <location>
        <begin position="170"/>
        <end position="180"/>
    </location>
</feature>
<keyword evidence="4" id="KW-1185">Reference proteome</keyword>
<feature type="signal peptide" evidence="2">
    <location>
        <begin position="1"/>
        <end position="23"/>
    </location>
</feature>
<gene>
    <name evidence="3" type="ORF">B0H16DRAFT_1839431</name>
</gene>
<name>A0AAD7DTH7_9AGAR</name>
<evidence type="ECO:0000256" key="1">
    <source>
        <dbReference type="SAM" id="MobiDB-lite"/>
    </source>
</evidence>
<dbReference type="Proteomes" id="UP001215598">
    <property type="component" value="Unassembled WGS sequence"/>
</dbReference>
<feature type="chain" id="PRO_5042283361" evidence="2">
    <location>
        <begin position="24"/>
        <end position="262"/>
    </location>
</feature>